<dbReference type="InterPro" id="IPR010723">
    <property type="entry name" value="HemN_C"/>
</dbReference>
<dbReference type="SMART" id="SM00729">
    <property type="entry name" value="Elp3"/>
    <property type="match status" value="1"/>
</dbReference>
<dbReference type="SFLD" id="SFLDS00029">
    <property type="entry name" value="Radical_SAM"/>
    <property type="match status" value="1"/>
</dbReference>
<evidence type="ECO:0000256" key="15">
    <source>
        <dbReference type="PIRSR" id="PIRSR000167-1"/>
    </source>
</evidence>
<dbReference type="Pfam" id="PF06969">
    <property type="entry name" value="HemN_C"/>
    <property type="match status" value="1"/>
</dbReference>
<sequence length="466" mass="51471">MRTPTIVPEFDPVLVARYDVPGPRYTSYPTAPHFHVGFDEAAYRAEAMASNASSSPRPLSLYVHVPFCFSPCFYCGCTRVITRDAARADHYLDVLLREIALTGSLFDRERPVLQLHLGGGTPNFLDAPRMARLVAALEGSFAYRRDGVREYGIEVDPRYADARYVRDLAALGFNRLSVGIQDFDADVQVAVNRIQSVEQTREVIDGAREAGYGSVSVDLIYGLPCQTLDGFRRTLDQVIALAPDRVAVYGYAHLPHLFKAQQQIEDADLPDASTRLALFGEAFRMLCEAGYVYVGMDHFARADDELVRAQRAGTLQRNFQGYSTHGDCDIVGLGVSSISRVGDSYSQNARELVGYEAALAAGQLPVSRGIRLSDDDRVRRALIGELMCHGQLDMPRFGQRHGLRFDEAFAPELEGLAACVDDGLVALDANLIRVTPRGRLLLRNVAMCFDAYLGKAADTPRYSRTI</sequence>
<dbReference type="InterPro" id="IPR058240">
    <property type="entry name" value="rSAM_sf"/>
</dbReference>
<feature type="domain" description="Radical SAM core" evidence="17">
    <location>
        <begin position="53"/>
        <end position="289"/>
    </location>
</feature>
<dbReference type="GO" id="GO:0046872">
    <property type="term" value="F:metal ion binding"/>
    <property type="evidence" value="ECO:0007669"/>
    <property type="project" value="UniProtKB-KW"/>
</dbReference>
<evidence type="ECO:0000259" key="17">
    <source>
        <dbReference type="PROSITE" id="PS51918"/>
    </source>
</evidence>
<feature type="binding site" evidence="15">
    <location>
        <begin position="120"/>
        <end position="121"/>
    </location>
    <ligand>
        <name>S-adenosyl-L-methionine</name>
        <dbReference type="ChEBI" id="CHEBI:59789"/>
        <label>2</label>
    </ligand>
</feature>
<dbReference type="Gene3D" id="1.10.10.920">
    <property type="match status" value="1"/>
</dbReference>
<comment type="similarity">
    <text evidence="3 14">Belongs to the anaerobic coproporphyrinogen-III oxidase family.</text>
</comment>
<keyword evidence="9 14" id="KW-0560">Oxidoreductase</keyword>
<feature type="binding site" evidence="15">
    <location>
        <position position="193"/>
    </location>
    <ligand>
        <name>S-adenosyl-L-methionine</name>
        <dbReference type="ChEBI" id="CHEBI:59789"/>
        <label>2</label>
    </ligand>
</feature>
<evidence type="ECO:0000256" key="8">
    <source>
        <dbReference type="ARBA" id="ARBA00022723"/>
    </source>
</evidence>
<feature type="binding site" evidence="15">
    <location>
        <position position="338"/>
    </location>
    <ligand>
        <name>S-adenosyl-L-methionine</name>
        <dbReference type="ChEBI" id="CHEBI:59789"/>
        <label>1</label>
    </ligand>
</feature>
<evidence type="ECO:0000256" key="2">
    <source>
        <dbReference type="ARBA" id="ARBA00004785"/>
    </source>
</evidence>
<evidence type="ECO:0000256" key="10">
    <source>
        <dbReference type="ARBA" id="ARBA00023004"/>
    </source>
</evidence>
<feature type="binding site" evidence="16">
    <location>
        <position position="72"/>
    </location>
    <ligand>
        <name>[4Fe-4S] cluster</name>
        <dbReference type="ChEBI" id="CHEBI:49883"/>
        <note>4Fe-4S-S-AdoMet</note>
    </ligand>
</feature>
<feature type="binding site" evidence="15">
    <location>
        <position position="218"/>
    </location>
    <ligand>
        <name>S-adenosyl-L-methionine</name>
        <dbReference type="ChEBI" id="CHEBI:59789"/>
        <label>2</label>
    </ligand>
</feature>
<evidence type="ECO:0000256" key="13">
    <source>
        <dbReference type="ARBA" id="ARBA00048321"/>
    </source>
</evidence>
<feature type="binding site" evidence="15">
    <location>
        <position position="62"/>
    </location>
    <ligand>
        <name>S-adenosyl-L-methionine</name>
        <dbReference type="ChEBI" id="CHEBI:59789"/>
        <label>1</label>
    </ligand>
</feature>
<dbReference type="GO" id="GO:0006782">
    <property type="term" value="P:protoporphyrinogen IX biosynthetic process"/>
    <property type="evidence" value="ECO:0007669"/>
    <property type="project" value="UniProtKB-UniPathway"/>
</dbReference>
<keyword evidence="5 14" id="KW-0004">4Fe-4S</keyword>
<dbReference type="Pfam" id="PF04055">
    <property type="entry name" value="Radical_SAM"/>
    <property type="match status" value="1"/>
</dbReference>
<dbReference type="GO" id="GO:0051989">
    <property type="term" value="F:coproporphyrinogen dehydrogenase activity"/>
    <property type="evidence" value="ECO:0007669"/>
    <property type="project" value="UniProtKB-EC"/>
</dbReference>
<gene>
    <name evidence="18" type="primary">hemN</name>
    <name evidence="18" type="ORF">H8F01_06470</name>
</gene>
<name>A0A7G8Q7K8_9GAMM</name>
<dbReference type="InterPro" id="IPR007197">
    <property type="entry name" value="rSAM"/>
</dbReference>
<dbReference type="PROSITE" id="PS51918">
    <property type="entry name" value="RADICAL_SAM"/>
    <property type="match status" value="1"/>
</dbReference>
<dbReference type="RefSeq" id="WP_187058196.1">
    <property type="nucleotide sequence ID" value="NZ_CP060412.1"/>
</dbReference>
<dbReference type="KEGG" id="dtl:H8F01_06470"/>
<evidence type="ECO:0000256" key="11">
    <source>
        <dbReference type="ARBA" id="ARBA00023014"/>
    </source>
</evidence>
<organism evidence="18 19">
    <name type="scientific">Dyella telluris</name>
    <dbReference type="NCBI Taxonomy" id="2763498"/>
    <lineage>
        <taxon>Bacteria</taxon>
        <taxon>Pseudomonadati</taxon>
        <taxon>Pseudomonadota</taxon>
        <taxon>Gammaproteobacteria</taxon>
        <taxon>Lysobacterales</taxon>
        <taxon>Rhodanobacteraceae</taxon>
        <taxon>Dyella</taxon>
    </lineage>
</organism>
<comment type="subcellular location">
    <subcellularLocation>
        <location evidence="1 14">Cytoplasm</location>
    </subcellularLocation>
</comment>
<dbReference type="CDD" id="cd01335">
    <property type="entry name" value="Radical_SAM"/>
    <property type="match status" value="1"/>
</dbReference>
<dbReference type="EMBL" id="CP060412">
    <property type="protein sequence ID" value="QNK02766.1"/>
    <property type="molecule type" value="Genomic_DNA"/>
</dbReference>
<dbReference type="NCBIfam" id="TIGR00538">
    <property type="entry name" value="hemN"/>
    <property type="match status" value="1"/>
</dbReference>
<keyword evidence="6 14" id="KW-0963">Cytoplasm</keyword>
<evidence type="ECO:0000256" key="7">
    <source>
        <dbReference type="ARBA" id="ARBA00022691"/>
    </source>
</evidence>
<comment type="catalytic activity">
    <reaction evidence="13 14">
        <text>coproporphyrinogen III + 2 S-adenosyl-L-methionine = protoporphyrinogen IX + 2 5'-deoxyadenosine + 2 L-methionine + 2 CO2</text>
        <dbReference type="Rhea" id="RHEA:15425"/>
        <dbReference type="ChEBI" id="CHEBI:16526"/>
        <dbReference type="ChEBI" id="CHEBI:17319"/>
        <dbReference type="ChEBI" id="CHEBI:57307"/>
        <dbReference type="ChEBI" id="CHEBI:57309"/>
        <dbReference type="ChEBI" id="CHEBI:57844"/>
        <dbReference type="ChEBI" id="CHEBI:59789"/>
        <dbReference type="EC" id="1.3.98.3"/>
    </reaction>
</comment>
<comment type="subunit">
    <text evidence="4">Monomer.</text>
</comment>
<keyword evidence="12 14" id="KW-0627">Porphyrin biosynthesis</keyword>
<evidence type="ECO:0000313" key="19">
    <source>
        <dbReference type="Proteomes" id="UP000515873"/>
    </source>
</evidence>
<keyword evidence="11 14" id="KW-0411">Iron-sulfur</keyword>
<dbReference type="SUPFAM" id="SSF102114">
    <property type="entry name" value="Radical SAM enzymes"/>
    <property type="match status" value="1"/>
</dbReference>
<dbReference type="PANTHER" id="PTHR13932:SF6">
    <property type="entry name" value="OXYGEN-INDEPENDENT COPROPORPHYRINOGEN III OXIDASE"/>
    <property type="match status" value="1"/>
</dbReference>
<dbReference type="InterPro" id="IPR004558">
    <property type="entry name" value="Coprogen_oxidase_HemN"/>
</dbReference>
<evidence type="ECO:0000256" key="3">
    <source>
        <dbReference type="ARBA" id="ARBA00005493"/>
    </source>
</evidence>
<keyword evidence="10 14" id="KW-0408">Iron</keyword>
<evidence type="ECO:0000256" key="4">
    <source>
        <dbReference type="ARBA" id="ARBA00011245"/>
    </source>
</evidence>
<feature type="binding site" evidence="15">
    <location>
        <position position="252"/>
    </location>
    <ligand>
        <name>S-adenosyl-L-methionine</name>
        <dbReference type="ChEBI" id="CHEBI:59789"/>
        <label>2</label>
    </ligand>
</feature>
<evidence type="ECO:0000256" key="6">
    <source>
        <dbReference type="ARBA" id="ARBA00022490"/>
    </source>
</evidence>
<evidence type="ECO:0000313" key="18">
    <source>
        <dbReference type="EMBL" id="QNK02766.1"/>
    </source>
</evidence>
<dbReference type="PIRSF" id="PIRSF000167">
    <property type="entry name" value="HemN"/>
    <property type="match status" value="1"/>
</dbReference>
<comment type="pathway">
    <text evidence="2 14">Porphyrin-containing compound metabolism; protoporphyrin-IX biosynthesis; protoporphyrinogen-IX from coproporphyrinogen-III (AdoMet route): step 1/1.</text>
</comment>
<feature type="binding site" evidence="16">
    <location>
        <position position="68"/>
    </location>
    <ligand>
        <name>[4Fe-4S] cluster</name>
        <dbReference type="ChEBI" id="CHEBI:49883"/>
        <note>4Fe-4S-S-AdoMet</note>
    </ligand>
</feature>
<dbReference type="GO" id="GO:0004109">
    <property type="term" value="F:coproporphyrinogen oxidase activity"/>
    <property type="evidence" value="ECO:0007669"/>
    <property type="project" value="InterPro"/>
</dbReference>
<dbReference type="Gene3D" id="3.30.750.200">
    <property type="match status" value="1"/>
</dbReference>
<protein>
    <recommendedName>
        <fullName evidence="14">Coproporphyrinogen-III oxidase</fullName>
        <ecNumber evidence="14">1.3.98.3</ecNumber>
    </recommendedName>
</protein>
<accession>A0A7G8Q7K8</accession>
<keyword evidence="19" id="KW-1185">Reference proteome</keyword>
<evidence type="ECO:0000256" key="16">
    <source>
        <dbReference type="PIRSR" id="PIRSR000167-2"/>
    </source>
</evidence>
<evidence type="ECO:0000256" key="14">
    <source>
        <dbReference type="PIRNR" id="PIRNR000167"/>
    </source>
</evidence>
<dbReference type="PANTHER" id="PTHR13932">
    <property type="entry name" value="COPROPORPHYRINIGEN III OXIDASE"/>
    <property type="match status" value="1"/>
</dbReference>
<dbReference type="GO" id="GO:0005737">
    <property type="term" value="C:cytoplasm"/>
    <property type="evidence" value="ECO:0007669"/>
    <property type="project" value="UniProtKB-SubCell"/>
</dbReference>
<dbReference type="AlphaFoldDB" id="A0A7G8Q7K8"/>
<comment type="cofactor">
    <cofactor evidence="14 16">
        <name>[4Fe-4S] cluster</name>
        <dbReference type="ChEBI" id="CHEBI:49883"/>
    </cofactor>
    <text evidence="14 16">Binds 1 [4Fe-4S] cluster. The cluster is coordinated with 3 cysteines and an exchangeable S-adenosyl-L-methionine.</text>
</comment>
<dbReference type="FunFam" id="1.10.10.920:FF:000001">
    <property type="entry name" value="Coproporphyrinogen-III oxidase"/>
    <property type="match status" value="1"/>
</dbReference>
<evidence type="ECO:0000256" key="12">
    <source>
        <dbReference type="ARBA" id="ARBA00023244"/>
    </source>
</evidence>
<proteinExistence type="inferred from homology"/>
<keyword evidence="7 14" id="KW-0949">S-adenosyl-L-methionine</keyword>
<reference evidence="18 19" key="1">
    <citation type="submission" date="2020-08" db="EMBL/GenBank/DDBJ databases">
        <title>Dyella sp. G9 isolated from forest soil.</title>
        <authorList>
            <person name="Fu J."/>
            <person name="Qiu L."/>
        </authorList>
    </citation>
    <scope>NUCLEOTIDE SEQUENCE [LARGE SCALE GENOMIC DNA]</scope>
    <source>
        <strain evidence="18 19">G9</strain>
    </source>
</reference>
<dbReference type="Proteomes" id="UP000515873">
    <property type="component" value="Chromosome"/>
</dbReference>
<feature type="binding site" evidence="16">
    <location>
        <position position="75"/>
    </location>
    <ligand>
        <name>[4Fe-4S] cluster</name>
        <dbReference type="ChEBI" id="CHEBI:49883"/>
        <note>4Fe-4S-S-AdoMet</note>
    </ligand>
</feature>
<evidence type="ECO:0000256" key="5">
    <source>
        <dbReference type="ARBA" id="ARBA00022485"/>
    </source>
</evidence>
<feature type="binding site" evidence="15">
    <location>
        <position position="181"/>
    </location>
    <ligand>
        <name>S-adenosyl-L-methionine</name>
        <dbReference type="ChEBI" id="CHEBI:59789"/>
        <label>2</label>
    </ligand>
</feature>
<dbReference type="InterPro" id="IPR034505">
    <property type="entry name" value="Coproporphyrinogen-III_oxidase"/>
</dbReference>
<feature type="binding site" evidence="15">
    <location>
        <begin position="74"/>
        <end position="76"/>
    </location>
    <ligand>
        <name>S-adenosyl-L-methionine</name>
        <dbReference type="ChEBI" id="CHEBI:59789"/>
        <label>2</label>
    </ligand>
</feature>
<evidence type="ECO:0000256" key="9">
    <source>
        <dbReference type="ARBA" id="ARBA00023002"/>
    </source>
</evidence>
<keyword evidence="8 14" id="KW-0479">Metal-binding</keyword>
<feature type="binding site" evidence="15">
    <location>
        <position position="119"/>
    </location>
    <ligand>
        <name>S-adenosyl-L-methionine</name>
        <dbReference type="ChEBI" id="CHEBI:59789"/>
        <label>1</label>
    </ligand>
</feature>
<dbReference type="SFLD" id="SFLDG01065">
    <property type="entry name" value="anaerobic_coproporphyrinogen-I"/>
    <property type="match status" value="1"/>
</dbReference>
<dbReference type="GO" id="GO:0051539">
    <property type="term" value="F:4 iron, 4 sulfur cluster binding"/>
    <property type="evidence" value="ECO:0007669"/>
    <property type="project" value="UniProtKB-KW"/>
</dbReference>
<dbReference type="InterPro" id="IPR006638">
    <property type="entry name" value="Elp3/MiaA/NifB-like_rSAM"/>
</dbReference>
<dbReference type="EC" id="1.3.98.3" evidence="14"/>
<evidence type="ECO:0000256" key="1">
    <source>
        <dbReference type="ARBA" id="ARBA00004496"/>
    </source>
</evidence>
<feature type="binding site" evidence="15">
    <location>
        <position position="154"/>
    </location>
    <ligand>
        <name>S-adenosyl-L-methionine</name>
        <dbReference type="ChEBI" id="CHEBI:59789"/>
        <label>1</label>
    </ligand>
</feature>
<dbReference type="UniPathway" id="UPA00251">
    <property type="reaction ID" value="UER00323"/>
</dbReference>